<dbReference type="OrthoDB" id="427518at2759"/>
<dbReference type="InterPro" id="IPR035994">
    <property type="entry name" value="Nucleoside_phosphorylase_sf"/>
</dbReference>
<dbReference type="SUPFAM" id="SSF52540">
    <property type="entry name" value="P-loop containing nucleoside triphosphate hydrolases"/>
    <property type="match status" value="1"/>
</dbReference>
<accession>A0A9P6IEL4</accession>
<dbReference type="Gene3D" id="3.40.50.300">
    <property type="entry name" value="P-loop containing nucleotide triphosphate hydrolases"/>
    <property type="match status" value="1"/>
</dbReference>
<dbReference type="GeneID" id="62156915"/>
<organism evidence="2 3">
    <name type="scientific">Colletotrichum karsti</name>
    <dbReference type="NCBI Taxonomy" id="1095194"/>
    <lineage>
        <taxon>Eukaryota</taxon>
        <taxon>Fungi</taxon>
        <taxon>Dikarya</taxon>
        <taxon>Ascomycota</taxon>
        <taxon>Pezizomycotina</taxon>
        <taxon>Sordariomycetes</taxon>
        <taxon>Hypocreomycetidae</taxon>
        <taxon>Glomerellales</taxon>
        <taxon>Glomerellaceae</taxon>
        <taxon>Colletotrichum</taxon>
        <taxon>Colletotrichum boninense species complex</taxon>
    </lineage>
</organism>
<evidence type="ECO:0000313" key="2">
    <source>
        <dbReference type="EMBL" id="KAF9880972.1"/>
    </source>
</evidence>
<dbReference type="SUPFAM" id="SSF53167">
    <property type="entry name" value="Purine and uridine phosphorylases"/>
    <property type="match status" value="1"/>
</dbReference>
<sequence>MTMSRPTRRDEFGVAIVCALPLEYNAATLVFDEIWEGQDFGKSLGDYNTYTLGRIGQHNVVLALLEMGKVEAAGATTSLRHSFTAVKLAFLCGICGGVPNPKPNVQVLLGDVVIADRVVEYDYGRQYPDEFVRNTATGGSDVQSREAGSYFRHLKMDHQIDRLHVRIPKAIEALQQKSAANGRPLKYMRPGDDTDILFQANYLHRHQNQSQCVCGEGNICNEAKTASCSDLKCDINYQTARTRIDILQQRKLGVDGDTATTAKPGPRVFFGNVGSGDTVMKSGQHRDKVAQEHDIIAFEMEGAGVWKAIPCIVVKAVCDYADSHKNKEWQAFAAAVAASVTKLILGEYVSAIASAAEQASHPSRSATESTAESGPTFLVPYPENPDFVDRSEVFGKLRELYGHANSDKKAHTRLALYGLGGVGKTQIALAYCYWFQDRFPDAHVFWVHASNIDRFRQAFTEIAQECNIAEHETTGDILTLVKKWLENRRKAGRWLLVIDNADDIEVFFPPSRSNKDPNLSSQNPEAETCVGRFIPNCNHGSVLITTRNKQAGLRLAPGKDNIIEVGCMTETETESLLHSLLSEIEDISSQETSLLSNRLEHLPLAIAQAASFINENSISINEYIKLLDQSDLSLVERLSEPFEAVGRDSETPHALTATWMISFNQIKQQYPLASDALSFASLLDRQGIPKRLIRDYCYDRLEELSSSEDPFEKGNVALQVTKVLGTLLAFSFISKAGDDLFDMHRLVQLTTHKRLIDEKSMDSYANSAIATITFLTHWQSWDALNSMSESPAFKRPTSTARLLRTYFL</sequence>
<dbReference type="Pfam" id="PF01048">
    <property type="entry name" value="PNP_UDP_1"/>
    <property type="match status" value="1"/>
</dbReference>
<dbReference type="AlphaFoldDB" id="A0A9P6IEL4"/>
<evidence type="ECO:0000259" key="1">
    <source>
        <dbReference type="Pfam" id="PF01048"/>
    </source>
</evidence>
<keyword evidence="3" id="KW-1185">Reference proteome</keyword>
<dbReference type="InterPro" id="IPR000845">
    <property type="entry name" value="Nucleoside_phosphorylase_d"/>
</dbReference>
<dbReference type="PANTHER" id="PTHR46082:SF6">
    <property type="entry name" value="AAA+ ATPASE DOMAIN-CONTAINING PROTEIN-RELATED"/>
    <property type="match status" value="1"/>
</dbReference>
<dbReference type="InterPro" id="IPR027417">
    <property type="entry name" value="P-loop_NTPase"/>
</dbReference>
<reference evidence="2" key="2">
    <citation type="submission" date="2020-11" db="EMBL/GenBank/DDBJ databases">
        <title>Whole genome sequencing of Colletotrichum sp.</title>
        <authorList>
            <person name="Li H."/>
        </authorList>
    </citation>
    <scope>NUCLEOTIDE SEQUENCE</scope>
    <source>
        <strain evidence="2">CkLH20</strain>
    </source>
</reference>
<name>A0A9P6IEL4_9PEZI</name>
<gene>
    <name evidence="2" type="ORF">CkaCkLH20_01122</name>
</gene>
<proteinExistence type="predicted"/>
<evidence type="ECO:0000313" key="3">
    <source>
        <dbReference type="Proteomes" id="UP000781932"/>
    </source>
</evidence>
<dbReference type="InterPro" id="IPR053137">
    <property type="entry name" value="NLR-like"/>
</dbReference>
<dbReference type="PANTHER" id="PTHR46082">
    <property type="entry name" value="ATP/GTP-BINDING PROTEIN-RELATED"/>
    <property type="match status" value="1"/>
</dbReference>
<dbReference type="Proteomes" id="UP000781932">
    <property type="component" value="Unassembled WGS sequence"/>
</dbReference>
<comment type="caution">
    <text evidence="2">The sequence shown here is derived from an EMBL/GenBank/DDBJ whole genome shotgun (WGS) entry which is preliminary data.</text>
</comment>
<reference evidence="2" key="1">
    <citation type="submission" date="2020-03" db="EMBL/GenBank/DDBJ databases">
        <authorList>
            <person name="He L."/>
        </authorList>
    </citation>
    <scope>NUCLEOTIDE SEQUENCE</scope>
    <source>
        <strain evidence="2">CkLH20</strain>
    </source>
</reference>
<dbReference type="GO" id="GO:0009116">
    <property type="term" value="P:nucleoside metabolic process"/>
    <property type="evidence" value="ECO:0007669"/>
    <property type="project" value="InterPro"/>
</dbReference>
<protein>
    <recommendedName>
        <fullName evidence="1">Nucleoside phosphorylase domain-containing protein</fullName>
    </recommendedName>
</protein>
<dbReference type="Gene3D" id="3.40.50.1580">
    <property type="entry name" value="Nucleoside phosphorylase domain"/>
    <property type="match status" value="1"/>
</dbReference>
<dbReference type="EMBL" id="JAATWM020000003">
    <property type="protein sequence ID" value="KAF9880972.1"/>
    <property type="molecule type" value="Genomic_DNA"/>
</dbReference>
<dbReference type="RefSeq" id="XP_038750433.1">
    <property type="nucleotide sequence ID" value="XM_038883841.1"/>
</dbReference>
<feature type="domain" description="Nucleoside phosphorylase" evidence="1">
    <location>
        <begin position="14"/>
        <end position="128"/>
    </location>
</feature>
<dbReference type="GO" id="GO:0003824">
    <property type="term" value="F:catalytic activity"/>
    <property type="evidence" value="ECO:0007669"/>
    <property type="project" value="InterPro"/>
</dbReference>